<organism evidence="2 3">
    <name type="scientific">Bradyrhizobium japonicum</name>
    <dbReference type="NCBI Taxonomy" id="375"/>
    <lineage>
        <taxon>Bacteria</taxon>
        <taxon>Pseudomonadati</taxon>
        <taxon>Pseudomonadota</taxon>
        <taxon>Alphaproteobacteria</taxon>
        <taxon>Hyphomicrobiales</taxon>
        <taxon>Nitrobacteraceae</taxon>
        <taxon>Bradyrhizobium</taxon>
    </lineage>
</organism>
<dbReference type="RefSeq" id="WP_028158977.1">
    <property type="nucleotide sequence ID" value="NZ_JANUDC010000001.1"/>
</dbReference>
<accession>A0A0A3Y2P0</accession>
<evidence type="ECO:0000313" key="2">
    <source>
        <dbReference type="EMBL" id="KGT79844.1"/>
    </source>
</evidence>
<protein>
    <submittedName>
        <fullName evidence="2">Uncharacterized protein</fullName>
    </submittedName>
</protein>
<dbReference type="EMBL" id="JRPN01000006">
    <property type="protein sequence ID" value="KGT79844.1"/>
    <property type="molecule type" value="Genomic_DNA"/>
</dbReference>
<comment type="caution">
    <text evidence="2">The sequence shown here is derived from an EMBL/GenBank/DDBJ whole genome shotgun (WGS) entry which is preliminary data.</text>
</comment>
<dbReference type="AlphaFoldDB" id="A0A0A3Y2P0"/>
<evidence type="ECO:0000256" key="1">
    <source>
        <dbReference type="SAM" id="MobiDB-lite"/>
    </source>
</evidence>
<feature type="region of interest" description="Disordered" evidence="1">
    <location>
        <begin position="18"/>
        <end position="41"/>
    </location>
</feature>
<sequence length="184" mass="19313">MFPRNDLRNEAVTNVSYTVPPNWTAGSDKTGASKNKNPNDPNMLTTGAYGNAFELLLDNRTNSDGTTTETLTYKSYSGKTNGSFSATAETGTGADLGSAYQALLATLQANGEMDDKTAAQLDDAMGKLDTQSESGAKDAEVSGGGLLVQSGGPVYFNGISAYQNQFVDSLVNELSTRLNLDAKA</sequence>
<evidence type="ECO:0000313" key="3">
    <source>
        <dbReference type="Proteomes" id="UP000030377"/>
    </source>
</evidence>
<gene>
    <name evidence="2" type="ORF">MA20_10050</name>
</gene>
<proteinExistence type="predicted"/>
<dbReference type="Proteomes" id="UP000030377">
    <property type="component" value="Unassembled WGS sequence"/>
</dbReference>
<name>A0A0A3Y2P0_BRAJP</name>
<reference evidence="2 3" key="1">
    <citation type="submission" date="2014-09" db="EMBL/GenBank/DDBJ databases">
        <title>Draft genome of Bradyrhizobium japonicum Is-34.</title>
        <authorList>
            <person name="Tsurumaru H."/>
            <person name="Yamakawa T."/>
            <person name="Hashimoto S."/>
            <person name="Okizaki K."/>
            <person name="Kanesaki Y."/>
            <person name="Yoshikawa H."/>
            <person name="Yajima S."/>
        </authorList>
    </citation>
    <scope>NUCLEOTIDE SEQUENCE [LARGE SCALE GENOMIC DNA]</scope>
    <source>
        <strain evidence="2 3">Is-34</strain>
    </source>
</reference>